<dbReference type="GO" id="GO:0003352">
    <property type="term" value="P:regulation of cilium movement"/>
    <property type="evidence" value="ECO:0007669"/>
    <property type="project" value="InterPro"/>
</dbReference>
<protein>
    <submittedName>
        <fullName evidence="2">UPF0769 protein C21orf59 homolog</fullName>
    </submittedName>
</protein>
<name>A0A8D8QCC7_9HEMI</name>
<comment type="similarity">
    <text evidence="1">Belongs to the CFAP298 family.</text>
</comment>
<sequence>MVILHIKHGDESHFLYETTTSTSINQLMGEVLNIYNGRLKVYRVIGEMEELAKHGTLLPPDMMGLTDEQVEELKLKDDEGEQCKPTGYIFNKDPIGRRNGYQPPVNMQELIKKTIEEVRQKISKDLVIKNLCLTEAVVQESLNLLRGCVMIIYPMKLPTHDPIRMELENREDLSGMQASKEIIEPSMGALWFAGKAMLRDKLVRDFLGKNEKCKAVVKVAKMSSGAPSREPPLTEDQRKQLMMHYYRKQEELKKLEADNDDAYSNSEWADNKSLHKNLLGLNRVSWKPC</sequence>
<evidence type="ECO:0000313" key="2">
    <source>
        <dbReference type="EMBL" id="CAG6629081.1"/>
    </source>
</evidence>
<dbReference type="PANTHER" id="PTHR13238">
    <property type="entry name" value="PROTEIN C21ORF59"/>
    <property type="match status" value="1"/>
</dbReference>
<dbReference type="EMBL" id="HBUF01069667">
    <property type="protein sequence ID" value="CAG6629081.1"/>
    <property type="molecule type" value="Transcribed_RNA"/>
</dbReference>
<reference evidence="2" key="1">
    <citation type="submission" date="2021-05" db="EMBL/GenBank/DDBJ databases">
        <authorList>
            <person name="Alioto T."/>
            <person name="Alioto T."/>
            <person name="Gomez Garrido J."/>
        </authorList>
    </citation>
    <scope>NUCLEOTIDE SEQUENCE</scope>
</reference>
<dbReference type="Pfam" id="PF11069">
    <property type="entry name" value="CFAP298"/>
    <property type="match status" value="1"/>
</dbReference>
<accession>A0A8D8QCC7</accession>
<proteinExistence type="inferred from homology"/>
<evidence type="ECO:0000256" key="1">
    <source>
        <dbReference type="ARBA" id="ARBA00009619"/>
    </source>
</evidence>
<dbReference type="InterPro" id="IPR021298">
    <property type="entry name" value="CFAP298"/>
</dbReference>
<dbReference type="AlphaFoldDB" id="A0A8D8QCC7"/>
<dbReference type="PANTHER" id="PTHR13238:SF0">
    <property type="entry name" value="CILIA- AND FLAGELLA-ASSOCIATED PROTEIN 298"/>
    <property type="match status" value="1"/>
</dbReference>
<organism evidence="2">
    <name type="scientific">Cacopsylla melanoneura</name>
    <dbReference type="NCBI Taxonomy" id="428564"/>
    <lineage>
        <taxon>Eukaryota</taxon>
        <taxon>Metazoa</taxon>
        <taxon>Ecdysozoa</taxon>
        <taxon>Arthropoda</taxon>
        <taxon>Hexapoda</taxon>
        <taxon>Insecta</taxon>
        <taxon>Pterygota</taxon>
        <taxon>Neoptera</taxon>
        <taxon>Paraneoptera</taxon>
        <taxon>Hemiptera</taxon>
        <taxon>Sternorrhyncha</taxon>
        <taxon>Psylloidea</taxon>
        <taxon>Psyllidae</taxon>
        <taxon>Psyllinae</taxon>
        <taxon>Cacopsylla</taxon>
    </lineage>
</organism>